<feature type="domain" description="Glycosyl-hydrolase family 116 N-terminal" evidence="2">
    <location>
        <begin position="42"/>
        <end position="365"/>
    </location>
</feature>
<gene>
    <name evidence="3" type="ORF">SAMN04488505_102694</name>
</gene>
<protein>
    <submittedName>
        <fullName evidence="3">Uncharacterized protein, contains GBA2_N and DUF608 domains</fullName>
    </submittedName>
</protein>
<proteinExistence type="predicted"/>
<dbReference type="AlphaFoldDB" id="A0A1H7RQ74"/>
<dbReference type="OrthoDB" id="1007311at2"/>
<dbReference type="SUPFAM" id="SSF48208">
    <property type="entry name" value="Six-hairpin glycosidases"/>
    <property type="match status" value="1"/>
</dbReference>
<dbReference type="GO" id="GO:0005975">
    <property type="term" value="P:carbohydrate metabolic process"/>
    <property type="evidence" value="ECO:0007669"/>
    <property type="project" value="InterPro"/>
</dbReference>
<evidence type="ECO:0000313" key="3">
    <source>
        <dbReference type="EMBL" id="SEL61994.1"/>
    </source>
</evidence>
<evidence type="ECO:0000259" key="2">
    <source>
        <dbReference type="Pfam" id="PF12215"/>
    </source>
</evidence>
<dbReference type="InterPro" id="IPR052566">
    <property type="entry name" value="Non-lysos_glucosylceramidase"/>
</dbReference>
<feature type="domain" description="Glycosyl-hydrolase family 116 catalytic region" evidence="1">
    <location>
        <begin position="484"/>
        <end position="785"/>
    </location>
</feature>
<dbReference type="EMBL" id="FOBB01000002">
    <property type="protein sequence ID" value="SEL61994.1"/>
    <property type="molecule type" value="Genomic_DNA"/>
</dbReference>
<dbReference type="PANTHER" id="PTHR12654:SF0">
    <property type="entry name" value="NON-LYSOSOMAL GLUCOSYLCERAMIDASE"/>
    <property type="match status" value="1"/>
</dbReference>
<dbReference type="Proteomes" id="UP000198984">
    <property type="component" value="Unassembled WGS sequence"/>
</dbReference>
<sequence>MYIKSLLLIVLTWITGLFTLQAQSVNHRFNEVYKGDNLQQVAFPIGGMGAGMFCLEGTGAVSHMSVRNNPDMYNEPAMFAAIALKGVPNSARVLEGPVPGWKKFGQRNAARGAEGSTYGLARFREASFLARFPFGEVTLQDKTLLLEVQITGWSPFIPTDEDNSSLPVGALEYRFKNTSSKVQEYVFSYNARNFMAIPQRPGMYDSTIGPNHILPVKNGFVLTQDSTPKTPFHKGSFAIFTDAAETVIDHCWFRGGWWDPLSIAWNNIEAGQVKPVAPVGKDAPGASVFVPFKLAPGQERTIRVMMAWYVPNSRLRYGLPVKKAADSTVRDASADLPSIYHKPWYSSRFGDVFAVADYWQEHYDSLRKHTQLFTDAFYKSTLPAEVLEAIAANLTILKSPTVLRQYDGRFWAWEGCNDETGSCTGTCTHVWNYAQALPHLFPAMERTIRNTEYNESMDSAGHQNYRASLPIRPAGHQYYFPAADGQLGSIMRVYRDWRISADHKWLQGLYPKLKRSLDYCISTWDPKHKGILEEPHHNTYDIEFWGPDGMCTSIYLGALEAMIRMSTFLGEDVSTYQPLLQSGRTYLETQLYNGEYFIQRVQWEGLQAPNPVIAAQGSSEESERYSPEAEQLLEKEGPKYQYGGGCLSDGVIGAWLASVCGLPAPFDTTKIRSHLQAVYKYNLKKDLTDFSNPQRPTFAMGEEGGLLLCTWPKGDKLALPFVYSNEVWTGIEYEVASHLIMMGKVKEGLDIVRTCRSRYDGRVRNPFDEYECGHWYARALSSYALLQALTGVRYDAVDKILYIDSRVGDFTSFLSTATGFGNVVYKGGKAKVQTVYGNIAIDKIIIL</sequence>
<evidence type="ECO:0000259" key="1">
    <source>
        <dbReference type="Pfam" id="PF04685"/>
    </source>
</evidence>
<dbReference type="RefSeq" id="WP_089910420.1">
    <property type="nucleotide sequence ID" value="NZ_FOBB01000002.1"/>
</dbReference>
<accession>A0A1H7RQ74</accession>
<dbReference type="Gene3D" id="1.50.10.10">
    <property type="match status" value="1"/>
</dbReference>
<dbReference type="InterPro" id="IPR024462">
    <property type="entry name" value="GH116_N"/>
</dbReference>
<keyword evidence="4" id="KW-1185">Reference proteome</keyword>
<dbReference type="STRING" id="573321.SAMN04488505_102694"/>
<dbReference type="GO" id="GO:0004553">
    <property type="term" value="F:hydrolase activity, hydrolyzing O-glycosyl compounds"/>
    <property type="evidence" value="ECO:0007669"/>
    <property type="project" value="InterPro"/>
</dbReference>
<organism evidence="3 4">
    <name type="scientific">Chitinophaga rupis</name>
    <dbReference type="NCBI Taxonomy" id="573321"/>
    <lineage>
        <taxon>Bacteria</taxon>
        <taxon>Pseudomonadati</taxon>
        <taxon>Bacteroidota</taxon>
        <taxon>Chitinophagia</taxon>
        <taxon>Chitinophagales</taxon>
        <taxon>Chitinophagaceae</taxon>
        <taxon>Chitinophaga</taxon>
    </lineage>
</organism>
<dbReference type="InterPro" id="IPR008928">
    <property type="entry name" value="6-hairpin_glycosidase_sf"/>
</dbReference>
<dbReference type="InterPro" id="IPR006775">
    <property type="entry name" value="GH116_catalytic"/>
</dbReference>
<evidence type="ECO:0000313" key="4">
    <source>
        <dbReference type="Proteomes" id="UP000198984"/>
    </source>
</evidence>
<dbReference type="PANTHER" id="PTHR12654">
    <property type="entry name" value="BILE ACID BETA-GLUCOSIDASE-RELATED"/>
    <property type="match status" value="1"/>
</dbReference>
<name>A0A1H7RQ74_9BACT</name>
<dbReference type="InterPro" id="IPR012341">
    <property type="entry name" value="6hp_glycosidase-like_sf"/>
</dbReference>
<reference evidence="3 4" key="1">
    <citation type="submission" date="2016-10" db="EMBL/GenBank/DDBJ databases">
        <authorList>
            <person name="de Groot N.N."/>
        </authorList>
    </citation>
    <scope>NUCLEOTIDE SEQUENCE [LARGE SCALE GENOMIC DNA]</scope>
    <source>
        <strain evidence="3 4">DSM 21039</strain>
    </source>
</reference>
<dbReference type="Pfam" id="PF04685">
    <property type="entry name" value="DUF608"/>
    <property type="match status" value="1"/>
</dbReference>
<dbReference type="Pfam" id="PF12215">
    <property type="entry name" value="Glyco_hydr_116N"/>
    <property type="match status" value="1"/>
</dbReference>